<feature type="transmembrane region" description="Helical" evidence="1">
    <location>
        <begin position="17"/>
        <end position="40"/>
    </location>
</feature>
<protein>
    <submittedName>
        <fullName evidence="3">Col_cuticle_N domain-containing protein</fullName>
    </submittedName>
</protein>
<keyword evidence="1" id="KW-0812">Transmembrane</keyword>
<accession>A0A1I8ARY8</accession>
<evidence type="ECO:0000256" key="1">
    <source>
        <dbReference type="SAM" id="Phobius"/>
    </source>
</evidence>
<keyword evidence="1" id="KW-1133">Transmembrane helix</keyword>
<name>A0A1I8ARY8_9BILA</name>
<dbReference type="WBParaSite" id="L893_g8267.t1">
    <property type="protein sequence ID" value="L893_g8267.t1"/>
    <property type="gene ID" value="L893_g8267"/>
</dbReference>
<evidence type="ECO:0000313" key="3">
    <source>
        <dbReference type="WBParaSite" id="L893_g8267.t1"/>
    </source>
</evidence>
<dbReference type="Proteomes" id="UP000095287">
    <property type="component" value="Unplaced"/>
</dbReference>
<reference evidence="3" key="1">
    <citation type="submission" date="2016-11" db="UniProtKB">
        <authorList>
            <consortium name="WormBaseParasite"/>
        </authorList>
    </citation>
    <scope>IDENTIFICATION</scope>
</reference>
<evidence type="ECO:0000313" key="2">
    <source>
        <dbReference type="Proteomes" id="UP000095287"/>
    </source>
</evidence>
<proteinExistence type="predicted"/>
<sequence length="41" mass="4549">MTDHLKESDEMRQARRIAFLGIVVSTAAIIATVVTLPMLYS</sequence>
<organism evidence="2 3">
    <name type="scientific">Steinernema glaseri</name>
    <dbReference type="NCBI Taxonomy" id="37863"/>
    <lineage>
        <taxon>Eukaryota</taxon>
        <taxon>Metazoa</taxon>
        <taxon>Ecdysozoa</taxon>
        <taxon>Nematoda</taxon>
        <taxon>Chromadorea</taxon>
        <taxon>Rhabditida</taxon>
        <taxon>Tylenchina</taxon>
        <taxon>Panagrolaimomorpha</taxon>
        <taxon>Strongyloidoidea</taxon>
        <taxon>Steinernematidae</taxon>
        <taxon>Steinernema</taxon>
    </lineage>
</organism>
<keyword evidence="2" id="KW-1185">Reference proteome</keyword>
<keyword evidence="1" id="KW-0472">Membrane</keyword>
<dbReference type="AlphaFoldDB" id="A0A1I8ARY8"/>